<keyword evidence="2" id="KW-1185">Reference proteome</keyword>
<evidence type="ECO:0000313" key="1">
    <source>
        <dbReference type="EMBL" id="RNL95145.1"/>
    </source>
</evidence>
<dbReference type="PROSITE" id="PS51257">
    <property type="entry name" value="PROKAR_LIPOPROTEIN"/>
    <property type="match status" value="1"/>
</dbReference>
<dbReference type="EMBL" id="RJTM01000002">
    <property type="protein sequence ID" value="RNL95145.1"/>
    <property type="molecule type" value="Genomic_DNA"/>
</dbReference>
<protein>
    <recommendedName>
        <fullName evidence="3">Lipocalin-like domain-containing protein</fullName>
    </recommendedName>
</protein>
<dbReference type="AlphaFoldDB" id="A0A3N0F512"/>
<dbReference type="RefSeq" id="WP_123214056.1">
    <property type="nucleotide sequence ID" value="NZ_RJTM01000002.1"/>
</dbReference>
<comment type="caution">
    <text evidence="1">The sequence shown here is derived from an EMBL/GenBank/DDBJ whole genome shotgun (WGS) entry which is preliminary data.</text>
</comment>
<organism evidence="1 2">
    <name type="scientific">Sinomicrobium pectinilyticum</name>
    <dbReference type="NCBI Taxonomy" id="1084421"/>
    <lineage>
        <taxon>Bacteria</taxon>
        <taxon>Pseudomonadati</taxon>
        <taxon>Bacteroidota</taxon>
        <taxon>Flavobacteriia</taxon>
        <taxon>Flavobacteriales</taxon>
        <taxon>Flavobacteriaceae</taxon>
        <taxon>Sinomicrobium</taxon>
    </lineage>
</organism>
<sequence length="284" mass="31964">MKTKIYHLIFPLILGLLVSCNEDEQGPEDYYDQGDFLVSLGAEKVPGHGQYRSRMESGDTLNLEVLVEAPEDLEKLEITKTVNLQKDSSFGQEGVLQVEASGKEFSYTFIYIPPVEDVDKLVGFSFKATTSGGKETTSDLTANISLSPRDNLPRRRWEWKSILHVNNEDDPNAEVIEDCEKDNAYLFNGDGTMSLEYGTDTGAGACAFDGLNVFSGWYITEDEQHFIMEKYNVFTPNTIVADTFRIKTLTVEKLALELTVDLSELGLREEEVFLYTFEAAQRNN</sequence>
<reference evidence="1 2" key="1">
    <citation type="submission" date="2018-10" db="EMBL/GenBank/DDBJ databases">
        <title>Sinomicrobium pectinilyticum sp. nov., a pectinase-producing bacterium isolated from alkaline and saline soil, and emended description of the genus Sinomicrobium.</title>
        <authorList>
            <person name="Cheng B."/>
            <person name="Li C."/>
            <person name="Lai Q."/>
            <person name="Du M."/>
            <person name="Shao Z."/>
            <person name="Xu P."/>
            <person name="Yang C."/>
        </authorList>
    </citation>
    <scope>NUCLEOTIDE SEQUENCE [LARGE SCALE GENOMIC DNA]</scope>
    <source>
        <strain evidence="1 2">5DNS001</strain>
    </source>
</reference>
<evidence type="ECO:0000313" key="2">
    <source>
        <dbReference type="Proteomes" id="UP000267469"/>
    </source>
</evidence>
<evidence type="ECO:0008006" key="3">
    <source>
        <dbReference type="Google" id="ProtNLM"/>
    </source>
</evidence>
<accession>A0A3N0F512</accession>
<dbReference type="Proteomes" id="UP000267469">
    <property type="component" value="Unassembled WGS sequence"/>
</dbReference>
<dbReference type="OrthoDB" id="660882at2"/>
<gene>
    <name evidence="1" type="ORF">ED312_00660</name>
</gene>
<proteinExistence type="predicted"/>
<name>A0A3N0F512_SINP1</name>